<sequence length="141" mass="16456">MEFDKAMRYIILIFVLACAACKDAKQGKSVELIHMDDRDTTFYMNRVLLKNNSNSDWRFTVGLDTILSYERLIFFKNGQEKSPITDFPYKDTISLLPKNEGVFILYTTYDFSKFDSIKIRLTEGGKDYLLAKKSDYLQKSK</sequence>
<evidence type="ECO:0000313" key="2">
    <source>
        <dbReference type="Proteomes" id="UP000010796"/>
    </source>
</evidence>
<dbReference type="AlphaFoldDB" id="L0FZM9"/>
<gene>
    <name evidence="1" type="ordered locus">Echvi_1957</name>
</gene>
<dbReference type="HOGENOM" id="CLU_1822324_0_0_10"/>
<reference evidence="2" key="1">
    <citation type="submission" date="2012-02" db="EMBL/GenBank/DDBJ databases">
        <title>The complete genome of Echinicola vietnamensis DSM 17526.</title>
        <authorList>
            <person name="Lucas S."/>
            <person name="Copeland A."/>
            <person name="Lapidus A."/>
            <person name="Glavina del Rio T."/>
            <person name="Dalin E."/>
            <person name="Tice H."/>
            <person name="Bruce D."/>
            <person name="Goodwin L."/>
            <person name="Pitluck S."/>
            <person name="Peters L."/>
            <person name="Ovchinnikova G."/>
            <person name="Teshima H."/>
            <person name="Kyrpides N."/>
            <person name="Mavromatis K."/>
            <person name="Ivanova N."/>
            <person name="Brettin T."/>
            <person name="Detter J.C."/>
            <person name="Han C."/>
            <person name="Larimer F."/>
            <person name="Land M."/>
            <person name="Hauser L."/>
            <person name="Markowitz V."/>
            <person name="Cheng J.-F."/>
            <person name="Hugenholtz P."/>
            <person name="Woyke T."/>
            <person name="Wu D."/>
            <person name="Brambilla E."/>
            <person name="Klenk H.-P."/>
            <person name="Eisen J.A."/>
        </authorList>
    </citation>
    <scope>NUCLEOTIDE SEQUENCE [LARGE SCALE GENOMIC DNA]</scope>
    <source>
        <strain evidence="2">DSM 17526 / LMG 23754 / KMM 6221</strain>
    </source>
</reference>
<dbReference type="KEGG" id="evi:Echvi_1957"/>
<dbReference type="OrthoDB" id="955770at2"/>
<proteinExistence type="predicted"/>
<accession>L0FZM9</accession>
<dbReference type="EMBL" id="CP003346">
    <property type="protein sequence ID" value="AGA78211.1"/>
    <property type="molecule type" value="Genomic_DNA"/>
</dbReference>
<protein>
    <recommendedName>
        <fullName evidence="3">Lipoprotein</fullName>
    </recommendedName>
</protein>
<dbReference type="STRING" id="926556.Echvi_1957"/>
<name>L0FZM9_ECHVK</name>
<keyword evidence="2" id="KW-1185">Reference proteome</keyword>
<dbReference type="Proteomes" id="UP000010796">
    <property type="component" value="Chromosome"/>
</dbReference>
<dbReference type="RefSeq" id="WP_015265772.1">
    <property type="nucleotide sequence ID" value="NC_019904.1"/>
</dbReference>
<evidence type="ECO:0000313" key="1">
    <source>
        <dbReference type="EMBL" id="AGA78211.1"/>
    </source>
</evidence>
<organism evidence="1 2">
    <name type="scientific">Echinicola vietnamensis (strain DSM 17526 / LMG 23754 / KMM 6221)</name>
    <dbReference type="NCBI Taxonomy" id="926556"/>
    <lineage>
        <taxon>Bacteria</taxon>
        <taxon>Pseudomonadati</taxon>
        <taxon>Bacteroidota</taxon>
        <taxon>Cytophagia</taxon>
        <taxon>Cytophagales</taxon>
        <taxon>Cyclobacteriaceae</taxon>
        <taxon>Echinicola</taxon>
    </lineage>
</organism>
<evidence type="ECO:0008006" key="3">
    <source>
        <dbReference type="Google" id="ProtNLM"/>
    </source>
</evidence>